<gene>
    <name evidence="1" type="ORF">ACFQGH_01010</name>
</gene>
<dbReference type="AlphaFoldDB" id="A0ABD5UYJ0"/>
<dbReference type="Proteomes" id="UP001596312">
    <property type="component" value="Unassembled WGS sequence"/>
</dbReference>
<evidence type="ECO:0000313" key="2">
    <source>
        <dbReference type="Proteomes" id="UP001596312"/>
    </source>
</evidence>
<reference evidence="1 2" key="1">
    <citation type="journal article" date="2019" name="Int. J. Syst. Evol. Microbiol.">
        <title>The Global Catalogue of Microorganisms (GCM) 10K type strain sequencing project: providing services to taxonomists for standard genome sequencing and annotation.</title>
        <authorList>
            <consortium name="The Broad Institute Genomics Platform"/>
            <consortium name="The Broad Institute Genome Sequencing Center for Infectious Disease"/>
            <person name="Wu L."/>
            <person name="Ma J."/>
        </authorList>
    </citation>
    <scope>NUCLEOTIDE SEQUENCE [LARGE SCALE GENOMIC DNA]</scope>
    <source>
        <strain evidence="1 2">CGMCC 1.3240</strain>
    </source>
</reference>
<comment type="caution">
    <text evidence="1">The sequence shown here is derived from an EMBL/GenBank/DDBJ whole genome shotgun (WGS) entry which is preliminary data.</text>
</comment>
<protein>
    <submittedName>
        <fullName evidence="1">DUF1059 domain-containing protein</fullName>
    </submittedName>
</protein>
<dbReference type="RefSeq" id="WP_340602259.1">
    <property type="nucleotide sequence ID" value="NZ_JBBMXV010000001.1"/>
</dbReference>
<organism evidence="1 2">
    <name type="scientific">Halalkalicoccus tibetensis</name>
    <dbReference type="NCBI Taxonomy" id="175632"/>
    <lineage>
        <taxon>Archaea</taxon>
        <taxon>Methanobacteriati</taxon>
        <taxon>Methanobacteriota</taxon>
        <taxon>Stenosarchaea group</taxon>
        <taxon>Halobacteria</taxon>
        <taxon>Halobacteriales</taxon>
        <taxon>Halococcaceae</taxon>
        <taxon>Halalkalicoccus</taxon>
    </lineage>
</organism>
<proteinExistence type="predicted"/>
<name>A0ABD5UYJ0_9EURY</name>
<dbReference type="InterPro" id="IPR009409">
    <property type="entry name" value="DUF1059"/>
</dbReference>
<keyword evidence="2" id="KW-1185">Reference proteome</keyword>
<evidence type="ECO:0000313" key="1">
    <source>
        <dbReference type="EMBL" id="MFC6903771.1"/>
    </source>
</evidence>
<accession>A0ABD5UYJ0</accession>
<dbReference type="Pfam" id="PF06348">
    <property type="entry name" value="DUF1059"/>
    <property type="match status" value="1"/>
</dbReference>
<dbReference type="EMBL" id="JBHSXQ010000001">
    <property type="protein sequence ID" value="MFC6903771.1"/>
    <property type="molecule type" value="Genomic_DNA"/>
</dbReference>
<sequence length="83" mass="9014">MTKRLECVIEGCDATIEAESEDAMMAQAGAHAADAHPELELDDGTMGSIRSNVRDVCRSVLMGSNPNERWIGFEPGFRSSVRS</sequence>